<dbReference type="InterPro" id="IPR000406">
    <property type="entry name" value="Rho_GDI"/>
</dbReference>
<evidence type="ECO:0008006" key="7">
    <source>
        <dbReference type="Google" id="ProtNLM"/>
    </source>
</evidence>
<dbReference type="GO" id="GO:0005096">
    <property type="term" value="F:GTPase activator activity"/>
    <property type="evidence" value="ECO:0007669"/>
    <property type="project" value="UniProtKB-KW"/>
</dbReference>
<feature type="compositionally biased region" description="Basic and acidic residues" evidence="5">
    <location>
        <begin position="93"/>
        <end position="104"/>
    </location>
</feature>
<feature type="compositionally biased region" description="Basic and acidic residues" evidence="5">
    <location>
        <begin position="21"/>
        <end position="31"/>
    </location>
</feature>
<accession>A0A7C8YKN9</accession>
<sequence>MSVAVRAVSSSIDSSILPSNMKDEGQKNVKTDSLEGCELKEQHAHADRIGKDLTEEIIKKPDDKHCSQVQGAEADNDDGSLKSSSELSVGPHKQAEKDTDDRSLNDCKQEVLRSVNISTVSERKEVEVKVLSMSIISPGRTDVVLPIPFPTTTSKATLFTLKEGSKYRTIFNFTVSNNIAHGLCYTYMVWKAGVRVCNTKKMMGTFNPRDETYTFELEEGTTPSGFFARGPFLVRSKFMDDDGKCYLDTTYYFDIRKDWGARDKC</sequence>
<name>A0A7C8YKN9_OPUST</name>
<evidence type="ECO:0000256" key="5">
    <source>
        <dbReference type="SAM" id="MobiDB-lite"/>
    </source>
</evidence>
<keyword evidence="3" id="KW-0343">GTPase activation</keyword>
<feature type="compositionally biased region" description="Low complexity" evidence="5">
    <location>
        <begin position="1"/>
        <end position="16"/>
    </location>
</feature>
<dbReference type="PANTHER" id="PTHR10980">
    <property type="entry name" value="RHO GDP-DISSOCIATION INHIBITOR"/>
    <property type="match status" value="1"/>
</dbReference>
<dbReference type="FunFam" id="2.70.50.30:FF:000004">
    <property type="entry name" value="Rho GDP-dissociation inhibitor 1"/>
    <property type="match status" value="1"/>
</dbReference>
<dbReference type="Gene3D" id="2.70.50.30">
    <property type="entry name" value="Coagulation Factor XIII, subunit A, domain 1"/>
    <property type="match status" value="1"/>
</dbReference>
<dbReference type="GO" id="GO:0005094">
    <property type="term" value="F:Rho GDP-dissociation inhibitor activity"/>
    <property type="evidence" value="ECO:0007669"/>
    <property type="project" value="InterPro"/>
</dbReference>
<feature type="region of interest" description="Disordered" evidence="5">
    <location>
        <begin position="59"/>
        <end position="104"/>
    </location>
</feature>
<protein>
    <recommendedName>
        <fullName evidence="7">Rho GDP-dissociation inhibitor</fullName>
    </recommendedName>
</protein>
<proteinExistence type="inferred from homology"/>
<dbReference type="GO" id="GO:0016020">
    <property type="term" value="C:membrane"/>
    <property type="evidence" value="ECO:0007669"/>
    <property type="project" value="TreeGrafter"/>
</dbReference>
<dbReference type="GO" id="GO:0007266">
    <property type="term" value="P:Rho protein signal transduction"/>
    <property type="evidence" value="ECO:0007669"/>
    <property type="project" value="InterPro"/>
</dbReference>
<evidence type="ECO:0000256" key="3">
    <source>
        <dbReference type="ARBA" id="ARBA00022468"/>
    </source>
</evidence>
<comment type="subcellular location">
    <subcellularLocation>
        <location evidence="1">Cytoplasm</location>
    </subcellularLocation>
</comment>
<dbReference type="Pfam" id="PF02115">
    <property type="entry name" value="Rho_GDI"/>
    <property type="match status" value="1"/>
</dbReference>
<keyword evidence="4" id="KW-0963">Cytoplasm</keyword>
<evidence type="ECO:0000256" key="4">
    <source>
        <dbReference type="ARBA" id="ARBA00022490"/>
    </source>
</evidence>
<dbReference type="AlphaFoldDB" id="A0A7C8YKN9"/>
<evidence type="ECO:0000313" key="6">
    <source>
        <dbReference type="EMBL" id="MBA4620493.1"/>
    </source>
</evidence>
<feature type="region of interest" description="Disordered" evidence="5">
    <location>
        <begin position="1"/>
        <end position="31"/>
    </location>
</feature>
<dbReference type="EMBL" id="GISG01030608">
    <property type="protein sequence ID" value="MBA4620493.1"/>
    <property type="molecule type" value="Transcribed_RNA"/>
</dbReference>
<organism evidence="6">
    <name type="scientific">Opuntia streptacantha</name>
    <name type="common">Prickly pear cactus</name>
    <name type="synonym">Opuntia cardona</name>
    <dbReference type="NCBI Taxonomy" id="393608"/>
    <lineage>
        <taxon>Eukaryota</taxon>
        <taxon>Viridiplantae</taxon>
        <taxon>Streptophyta</taxon>
        <taxon>Embryophyta</taxon>
        <taxon>Tracheophyta</taxon>
        <taxon>Spermatophyta</taxon>
        <taxon>Magnoliopsida</taxon>
        <taxon>eudicotyledons</taxon>
        <taxon>Gunneridae</taxon>
        <taxon>Pentapetalae</taxon>
        <taxon>Caryophyllales</taxon>
        <taxon>Cactineae</taxon>
        <taxon>Cactaceae</taxon>
        <taxon>Opuntioideae</taxon>
        <taxon>Opuntia</taxon>
    </lineage>
</organism>
<reference evidence="6" key="1">
    <citation type="journal article" date="2013" name="J. Plant Res.">
        <title>Effect of fungi and light on seed germination of three Opuntia species from semiarid lands of central Mexico.</title>
        <authorList>
            <person name="Delgado-Sanchez P."/>
            <person name="Jimenez-Bremont J.F."/>
            <person name="Guerrero-Gonzalez Mde L."/>
            <person name="Flores J."/>
        </authorList>
    </citation>
    <scope>NUCLEOTIDE SEQUENCE</scope>
    <source>
        <tissue evidence="6">Cladode</tissue>
    </source>
</reference>
<evidence type="ECO:0000256" key="2">
    <source>
        <dbReference type="ARBA" id="ARBA00009758"/>
    </source>
</evidence>
<dbReference type="InterPro" id="IPR024792">
    <property type="entry name" value="RhoGDI_dom_sf"/>
</dbReference>
<evidence type="ECO:0000256" key="1">
    <source>
        <dbReference type="ARBA" id="ARBA00004496"/>
    </source>
</evidence>
<dbReference type="SUPFAM" id="SSF81296">
    <property type="entry name" value="E set domains"/>
    <property type="match status" value="1"/>
</dbReference>
<dbReference type="InterPro" id="IPR014756">
    <property type="entry name" value="Ig_E-set"/>
</dbReference>
<comment type="similarity">
    <text evidence="2">Belongs to the Rho GDI family.</text>
</comment>
<reference evidence="6" key="2">
    <citation type="submission" date="2020-07" db="EMBL/GenBank/DDBJ databases">
        <authorList>
            <person name="Vera ALvarez R."/>
            <person name="Arias-Moreno D.M."/>
            <person name="Jimenez-Jacinto V."/>
            <person name="Jimenez-Bremont J.F."/>
            <person name="Swaminathan K."/>
            <person name="Moose S.P."/>
            <person name="Guerrero-Gonzalez M.L."/>
            <person name="Marino-Ramirez L."/>
            <person name="Landsman D."/>
            <person name="Rodriguez-Kessler M."/>
            <person name="Delgado-Sanchez P."/>
        </authorList>
    </citation>
    <scope>NUCLEOTIDE SEQUENCE</scope>
    <source>
        <tissue evidence="6">Cladode</tissue>
    </source>
</reference>
<dbReference type="GO" id="GO:0005829">
    <property type="term" value="C:cytosol"/>
    <property type="evidence" value="ECO:0007669"/>
    <property type="project" value="TreeGrafter"/>
</dbReference>
<dbReference type="PANTHER" id="PTHR10980:SF61">
    <property type="entry name" value="OS01G0913600 PROTEIN"/>
    <property type="match status" value="1"/>
</dbReference>